<protein>
    <submittedName>
        <fullName evidence="1">Uncharacterized protein</fullName>
    </submittedName>
</protein>
<evidence type="ECO:0000313" key="2">
    <source>
        <dbReference type="Proteomes" id="UP000001340"/>
    </source>
</evidence>
<name>A0A0E2D7V3_LEPIR</name>
<dbReference type="EMBL" id="AHNR02000023">
    <property type="protein sequence ID" value="EKR56185.1"/>
    <property type="molecule type" value="Genomic_DNA"/>
</dbReference>
<evidence type="ECO:0000313" key="1">
    <source>
        <dbReference type="EMBL" id="EKR56185.1"/>
    </source>
</evidence>
<sequence length="45" mass="5239">MGSVLGNFRIGMEFKKPGFSRAFLCVRVLSELRQDCLWGFYFTKC</sequence>
<proteinExistence type="predicted"/>
<reference evidence="1 2" key="1">
    <citation type="submission" date="2012-10" db="EMBL/GenBank/DDBJ databases">
        <authorList>
            <person name="Harkins D.M."/>
            <person name="Durkin A.S."/>
            <person name="Brinkac L.M."/>
            <person name="Haft D.H."/>
            <person name="Selengut J.D."/>
            <person name="Sanka R."/>
            <person name="DePew J."/>
            <person name="Purushe J."/>
            <person name="Chanthongthip A."/>
            <person name="Lattana O."/>
            <person name="Phetsouvanh R."/>
            <person name="Newton P.N."/>
            <person name="Vinetz J.M."/>
            <person name="Sutton G.G."/>
            <person name="Nierman W.C."/>
            <person name="Fouts D.E."/>
        </authorList>
    </citation>
    <scope>NUCLEOTIDE SEQUENCE [LARGE SCALE GENOMIC DNA]</scope>
    <source>
        <strain evidence="1 2">UI 12758</strain>
    </source>
</reference>
<comment type="caution">
    <text evidence="1">The sequence shown here is derived from an EMBL/GenBank/DDBJ whole genome shotgun (WGS) entry which is preliminary data.</text>
</comment>
<gene>
    <name evidence="1" type="ORF">LEP1GSC105_4723</name>
</gene>
<accession>A0A0E2D7V3</accession>
<dbReference type="AlphaFoldDB" id="A0A0E2D7V3"/>
<dbReference type="Proteomes" id="UP000001340">
    <property type="component" value="Unassembled WGS sequence"/>
</dbReference>
<organism evidence="1 2">
    <name type="scientific">Leptospira interrogans str. UI 12758</name>
    <dbReference type="NCBI Taxonomy" id="1049938"/>
    <lineage>
        <taxon>Bacteria</taxon>
        <taxon>Pseudomonadati</taxon>
        <taxon>Spirochaetota</taxon>
        <taxon>Spirochaetia</taxon>
        <taxon>Leptospirales</taxon>
        <taxon>Leptospiraceae</taxon>
        <taxon>Leptospira</taxon>
    </lineage>
</organism>